<gene>
    <name evidence="1" type="ORF">BALAC2494_02059</name>
</gene>
<organism evidence="1 2">
    <name type="scientific">Bifidobacterium animalis subsp. lactis CNCM I-2494</name>
    <dbReference type="NCBI Taxonomy" id="1042403"/>
    <lineage>
        <taxon>Bacteria</taxon>
        <taxon>Bacillati</taxon>
        <taxon>Actinomycetota</taxon>
        <taxon>Actinomycetes</taxon>
        <taxon>Bifidobacteriales</taxon>
        <taxon>Bifidobacteriaceae</taxon>
        <taxon>Bifidobacterium</taxon>
    </lineage>
</organism>
<name>A0A806FN52_BIFAN</name>
<proteinExistence type="predicted"/>
<dbReference type="Proteomes" id="UP000008394">
    <property type="component" value="Chromosome"/>
</dbReference>
<evidence type="ECO:0000313" key="1">
    <source>
        <dbReference type="EMBL" id="AEK30764.1"/>
    </source>
</evidence>
<dbReference type="KEGG" id="bnm:BALAC2494_02059"/>
<sequence>MCAIRDLRAVGRGSLAYVEAVTRDCCTGSLSA</sequence>
<dbReference type="EMBL" id="CP002915">
    <property type="protein sequence ID" value="AEK30764.1"/>
    <property type="molecule type" value="Genomic_DNA"/>
</dbReference>
<protein>
    <submittedName>
        <fullName evidence="1">Uncharacterized protein</fullName>
    </submittedName>
</protein>
<accession>A0A806FN52</accession>
<evidence type="ECO:0000313" key="2">
    <source>
        <dbReference type="Proteomes" id="UP000008394"/>
    </source>
</evidence>
<dbReference type="AlphaFoldDB" id="A0A806FN52"/>
<reference evidence="1 2" key="1">
    <citation type="journal article" date="2011" name="J. Bacteriol.">
        <title>Genome Sequence of the Probiotic Strain Bifidobacterium animalis subsp. lactis CNCM I-2494.</title>
        <authorList>
            <person name="Chervaux C."/>
            <person name="Grimaldi C."/>
            <person name="Bolotin A."/>
            <person name="Quinquis B."/>
            <person name="Legrain-Raspaud S."/>
            <person name="van Hylckama Vlieg J.E."/>
            <person name="Denariaz G."/>
            <person name="Smokvina T."/>
        </authorList>
    </citation>
    <scope>NUCLEOTIDE SEQUENCE [LARGE SCALE GENOMIC DNA]</scope>
    <source>
        <strain evidence="1 2">CNCM I-2494</strain>
    </source>
</reference>